<dbReference type="EMBL" id="CM044702">
    <property type="protein sequence ID" value="KAI5677050.1"/>
    <property type="molecule type" value="Genomic_DNA"/>
</dbReference>
<organism evidence="1 2">
    <name type="scientific">Catharanthus roseus</name>
    <name type="common">Madagascar periwinkle</name>
    <name type="synonym">Vinca rosea</name>
    <dbReference type="NCBI Taxonomy" id="4058"/>
    <lineage>
        <taxon>Eukaryota</taxon>
        <taxon>Viridiplantae</taxon>
        <taxon>Streptophyta</taxon>
        <taxon>Embryophyta</taxon>
        <taxon>Tracheophyta</taxon>
        <taxon>Spermatophyta</taxon>
        <taxon>Magnoliopsida</taxon>
        <taxon>eudicotyledons</taxon>
        <taxon>Gunneridae</taxon>
        <taxon>Pentapetalae</taxon>
        <taxon>asterids</taxon>
        <taxon>lamiids</taxon>
        <taxon>Gentianales</taxon>
        <taxon>Apocynaceae</taxon>
        <taxon>Rauvolfioideae</taxon>
        <taxon>Vinceae</taxon>
        <taxon>Catharanthinae</taxon>
        <taxon>Catharanthus</taxon>
    </lineage>
</organism>
<dbReference type="Proteomes" id="UP001060085">
    <property type="component" value="Linkage Group LG02"/>
</dbReference>
<name>A0ACC0BWK5_CATRO</name>
<evidence type="ECO:0000313" key="2">
    <source>
        <dbReference type="Proteomes" id="UP001060085"/>
    </source>
</evidence>
<gene>
    <name evidence="1" type="ORF">M9H77_08000</name>
</gene>
<keyword evidence="2" id="KW-1185">Reference proteome</keyword>
<reference evidence="2" key="1">
    <citation type="journal article" date="2023" name="Nat. Plants">
        <title>Single-cell RNA sequencing provides a high-resolution roadmap for understanding the multicellular compartmentation of specialized metabolism.</title>
        <authorList>
            <person name="Sun S."/>
            <person name="Shen X."/>
            <person name="Li Y."/>
            <person name="Li Y."/>
            <person name="Wang S."/>
            <person name="Li R."/>
            <person name="Zhang H."/>
            <person name="Shen G."/>
            <person name="Guo B."/>
            <person name="Wei J."/>
            <person name="Xu J."/>
            <person name="St-Pierre B."/>
            <person name="Chen S."/>
            <person name="Sun C."/>
        </authorList>
    </citation>
    <scope>NUCLEOTIDE SEQUENCE [LARGE SCALE GENOMIC DNA]</scope>
</reference>
<protein>
    <submittedName>
        <fullName evidence="1">Uncharacterized protein</fullName>
    </submittedName>
</protein>
<comment type="caution">
    <text evidence="1">The sequence shown here is derived from an EMBL/GenBank/DDBJ whole genome shotgun (WGS) entry which is preliminary data.</text>
</comment>
<evidence type="ECO:0000313" key="1">
    <source>
        <dbReference type="EMBL" id="KAI5677050.1"/>
    </source>
</evidence>
<accession>A0ACC0BWK5</accession>
<proteinExistence type="predicted"/>
<sequence length="151" mass="17746">MRRREGEGRGLKQLKKSKSSNEKQPSNRRNKRATVGEDQRSNTGSKQLRKSAKKPEKLQQPQKLKQLKQNRTLLKQNRMQLNQKIGSNFDVDYHIKASGGFKVLKSSSLNKRSIFRVPRLYYIEAKALGNQEYQEYMLLKCEEKLFLFKEN</sequence>